<accession>A0A9D1YV29</accession>
<dbReference type="InterPro" id="IPR045596">
    <property type="entry name" value="DUF6459"/>
</dbReference>
<gene>
    <name evidence="2" type="ORF">H9830_06995</name>
</gene>
<reference evidence="2" key="2">
    <citation type="submission" date="2021-04" db="EMBL/GenBank/DDBJ databases">
        <authorList>
            <person name="Gilroy R."/>
        </authorList>
    </citation>
    <scope>NUCLEOTIDE SEQUENCE</scope>
    <source>
        <strain evidence="2">ChiGjej1B1-98</strain>
    </source>
</reference>
<protein>
    <submittedName>
        <fullName evidence="2">3-hydroxyacyl-CoA dehydrogenase</fullName>
    </submittedName>
</protein>
<reference evidence="2" key="1">
    <citation type="journal article" date="2021" name="PeerJ">
        <title>Extensive microbial diversity within the chicken gut microbiome revealed by metagenomics and culture.</title>
        <authorList>
            <person name="Gilroy R."/>
            <person name="Ravi A."/>
            <person name="Getino M."/>
            <person name="Pursley I."/>
            <person name="Horton D.L."/>
            <person name="Alikhan N.F."/>
            <person name="Baker D."/>
            <person name="Gharbi K."/>
            <person name="Hall N."/>
            <person name="Watson M."/>
            <person name="Adriaenssens E.M."/>
            <person name="Foster-Nyarko E."/>
            <person name="Jarju S."/>
            <person name="Secka A."/>
            <person name="Antonio M."/>
            <person name="Oren A."/>
            <person name="Chaudhuri R.R."/>
            <person name="La Ragione R."/>
            <person name="Hildebrand F."/>
            <person name="Pallen M.J."/>
        </authorList>
    </citation>
    <scope>NUCLEOTIDE SEQUENCE</scope>
    <source>
        <strain evidence="2">ChiGjej1B1-98</strain>
    </source>
</reference>
<evidence type="ECO:0000313" key="2">
    <source>
        <dbReference type="EMBL" id="HIY66006.1"/>
    </source>
</evidence>
<dbReference type="Proteomes" id="UP000824005">
    <property type="component" value="Unassembled WGS sequence"/>
</dbReference>
<dbReference type="AlphaFoldDB" id="A0A9D1YV29"/>
<evidence type="ECO:0000313" key="3">
    <source>
        <dbReference type="Proteomes" id="UP000824005"/>
    </source>
</evidence>
<comment type="caution">
    <text evidence="2">The sequence shown here is derived from an EMBL/GenBank/DDBJ whole genome shotgun (WGS) entry which is preliminary data.</text>
</comment>
<name>A0A9D1YV29_9MICO</name>
<evidence type="ECO:0000256" key="1">
    <source>
        <dbReference type="SAM" id="MobiDB-lite"/>
    </source>
</evidence>
<organism evidence="2 3">
    <name type="scientific">Candidatus Agrococcus pullicola</name>
    <dbReference type="NCBI Taxonomy" id="2838429"/>
    <lineage>
        <taxon>Bacteria</taxon>
        <taxon>Bacillati</taxon>
        <taxon>Actinomycetota</taxon>
        <taxon>Actinomycetes</taxon>
        <taxon>Micrococcales</taxon>
        <taxon>Microbacteriaceae</taxon>
        <taxon>Agrococcus</taxon>
    </lineage>
</organism>
<feature type="region of interest" description="Disordered" evidence="1">
    <location>
        <begin position="1"/>
        <end position="23"/>
    </location>
</feature>
<dbReference type="Pfam" id="PF20060">
    <property type="entry name" value="DUF6459"/>
    <property type="match status" value="1"/>
</dbReference>
<proteinExistence type="predicted"/>
<dbReference type="EMBL" id="DXDC01000204">
    <property type="protein sequence ID" value="HIY66006.1"/>
    <property type="molecule type" value="Genomic_DNA"/>
</dbReference>
<sequence>MSTAPNRSSRRTTATKESELPDPEPLVERLSLCVTEILLGVRQPEQVARWLDEDTYLHLLHRVLSVRRMRASMRKKPPVGIEMSIQSLRCIRIGEAVEAVTVITTPARGRAVAMRLEPRGGRWRATSLVVL</sequence>